<accession>A0A4R9GQG6</accession>
<dbReference type="EMBL" id="RQEV01000008">
    <property type="protein sequence ID" value="TGK19338.1"/>
    <property type="molecule type" value="Genomic_DNA"/>
</dbReference>
<protein>
    <submittedName>
        <fullName evidence="1">Uncharacterized protein</fullName>
    </submittedName>
</protein>
<evidence type="ECO:0000313" key="2">
    <source>
        <dbReference type="Proteomes" id="UP000297855"/>
    </source>
</evidence>
<keyword evidence="2" id="KW-1185">Reference proteome</keyword>
<dbReference type="Proteomes" id="UP000297855">
    <property type="component" value="Unassembled WGS sequence"/>
</dbReference>
<dbReference type="AlphaFoldDB" id="A0A4R9GQG6"/>
<name>A0A4R9GQG6_9LEPT</name>
<proteinExistence type="predicted"/>
<evidence type="ECO:0000313" key="1">
    <source>
        <dbReference type="EMBL" id="TGK19338.1"/>
    </source>
</evidence>
<gene>
    <name evidence="1" type="ORF">EHO61_07655</name>
</gene>
<dbReference type="OrthoDB" id="327214at2"/>
<reference evidence="1" key="1">
    <citation type="journal article" date="2019" name="PLoS Negl. Trop. Dis.">
        <title>Revisiting the worldwide diversity of Leptospira species in the environment.</title>
        <authorList>
            <person name="Vincent A.T."/>
            <person name="Schiettekatte O."/>
            <person name="Bourhy P."/>
            <person name="Veyrier F.J."/>
            <person name="Picardeau M."/>
        </authorList>
    </citation>
    <scope>NUCLEOTIDE SEQUENCE [LARGE SCALE GENOMIC DNA]</scope>
    <source>
        <strain evidence="1">SCS5</strain>
    </source>
</reference>
<comment type="caution">
    <text evidence="1">The sequence shown here is derived from an EMBL/GenBank/DDBJ whole genome shotgun (WGS) entry which is preliminary data.</text>
</comment>
<organism evidence="1 2">
    <name type="scientific">Leptospira fluminis</name>
    <dbReference type="NCBI Taxonomy" id="2484979"/>
    <lineage>
        <taxon>Bacteria</taxon>
        <taxon>Pseudomonadati</taxon>
        <taxon>Spirochaetota</taxon>
        <taxon>Spirochaetia</taxon>
        <taxon>Leptospirales</taxon>
        <taxon>Leptospiraceae</taxon>
        <taxon>Leptospira</taxon>
    </lineage>
</organism>
<dbReference type="RefSeq" id="WP_135813041.1">
    <property type="nucleotide sequence ID" value="NZ_RQEV01000008.1"/>
</dbReference>
<sequence length="171" mass="20232">MKEKNNHETLLFFYLHSDLLEEIWNEYKRQPNRVRAIHLLDFTLDSFPIYEDVSKMLPNVIGKVKSPEIPSENGGEYELKKLKLSIRISAELSAAGERKTQSKLASKKQSHLNTKYFWELQKEFLSEKNGKMRDLLEENAQNVIRFNNELELQLIEHYGFNYRKKISIDVL</sequence>